<dbReference type="PANTHER" id="PTHR13408">
    <property type="entry name" value="DNA-DIRECTED RNA POLYMERASE III"/>
    <property type="match status" value="1"/>
</dbReference>
<sequence>MFLDLMPLACQEPASAPPPPKPGRGRGRGRGGGPGGGDRPPPPRQEDTMVASGPFAMGPALGTGRRAAPRTVFAASAPQAGSSSLSGAPPPPVLKKERTVKLEDDEDEAEQYSDPDNGVEIVDIADVRRMDYMAPETLRKERKNKPKVKVEIDESELKLFEDPAGPSIPVVPEGEFVLADVDDSDELRELVRAVTGKQDDMEIVSLSQELFIFQFPRPFPTFQPSTPAPVDAMDVDRPSSPSAAKPAIKSDKAKGKEKAPDPARHVSFADEVKPLVEDEDGVKKEVKKTPLDGLIGQLEVYDDGSIKMRLGDGILMNVSAATPASYLQQAAHIDRDKKSMVVLGEVRQRYNLSPDLDGLLDELDREEALEAIKDQERAMDTS</sequence>
<dbReference type="Proteomes" id="UP000077266">
    <property type="component" value="Unassembled WGS sequence"/>
</dbReference>
<keyword evidence="3" id="KW-0804">Transcription</keyword>
<evidence type="ECO:0008006" key="8">
    <source>
        <dbReference type="Google" id="ProtNLM"/>
    </source>
</evidence>
<dbReference type="STRING" id="1314781.A0A165MYS9"/>
<dbReference type="EMBL" id="KV425904">
    <property type="protein sequence ID" value="KZV99956.1"/>
    <property type="molecule type" value="Genomic_DNA"/>
</dbReference>
<dbReference type="Pfam" id="PF05132">
    <property type="entry name" value="RNA_pol_Rpc4"/>
    <property type="match status" value="1"/>
</dbReference>
<dbReference type="InParanoid" id="A0A165MYS9"/>
<evidence type="ECO:0000256" key="5">
    <source>
        <dbReference type="SAM" id="MobiDB-lite"/>
    </source>
</evidence>
<feature type="compositionally biased region" description="Basic and acidic residues" evidence="5">
    <location>
        <begin position="248"/>
        <end position="268"/>
    </location>
</feature>
<dbReference type="GO" id="GO:0042797">
    <property type="term" value="P:tRNA transcription by RNA polymerase III"/>
    <property type="evidence" value="ECO:0007669"/>
    <property type="project" value="TreeGrafter"/>
</dbReference>
<gene>
    <name evidence="6" type="ORF">EXIGLDRAFT_697055</name>
</gene>
<keyword evidence="2" id="KW-0240">DNA-directed RNA polymerase</keyword>
<evidence type="ECO:0000256" key="4">
    <source>
        <dbReference type="ARBA" id="ARBA00023242"/>
    </source>
</evidence>
<reference evidence="6 7" key="1">
    <citation type="journal article" date="2016" name="Mol. Biol. Evol.">
        <title>Comparative Genomics of Early-Diverging Mushroom-Forming Fungi Provides Insights into the Origins of Lignocellulose Decay Capabilities.</title>
        <authorList>
            <person name="Nagy L.G."/>
            <person name="Riley R."/>
            <person name="Tritt A."/>
            <person name="Adam C."/>
            <person name="Daum C."/>
            <person name="Floudas D."/>
            <person name="Sun H."/>
            <person name="Yadav J.S."/>
            <person name="Pangilinan J."/>
            <person name="Larsson K.H."/>
            <person name="Matsuura K."/>
            <person name="Barry K."/>
            <person name="Labutti K."/>
            <person name="Kuo R."/>
            <person name="Ohm R.A."/>
            <person name="Bhattacharya S.S."/>
            <person name="Shirouzu T."/>
            <person name="Yoshinaga Y."/>
            <person name="Martin F.M."/>
            <person name="Grigoriev I.V."/>
            <person name="Hibbett D.S."/>
        </authorList>
    </citation>
    <scope>NUCLEOTIDE SEQUENCE [LARGE SCALE GENOMIC DNA]</scope>
    <source>
        <strain evidence="6 7">HHB12029</strain>
    </source>
</reference>
<dbReference type="InterPro" id="IPR007811">
    <property type="entry name" value="RPC4"/>
</dbReference>
<keyword evidence="4" id="KW-0539">Nucleus</keyword>
<keyword evidence="7" id="KW-1185">Reference proteome</keyword>
<dbReference type="FunCoup" id="A0A165MYS9">
    <property type="interactions" value="56"/>
</dbReference>
<feature type="region of interest" description="Disordered" evidence="5">
    <location>
        <begin position="223"/>
        <end position="268"/>
    </location>
</feature>
<accession>A0A165MYS9</accession>
<dbReference type="PANTHER" id="PTHR13408:SF0">
    <property type="entry name" value="DNA-DIRECTED RNA POLYMERASE III SUBUNIT RPC4"/>
    <property type="match status" value="1"/>
</dbReference>
<feature type="compositionally biased region" description="Acidic residues" evidence="5">
    <location>
        <begin position="103"/>
        <end position="113"/>
    </location>
</feature>
<evidence type="ECO:0000313" key="6">
    <source>
        <dbReference type="EMBL" id="KZV99956.1"/>
    </source>
</evidence>
<protein>
    <recommendedName>
        <fullName evidence="8">RNA polymerase III RPC4-domain-containing protein</fullName>
    </recommendedName>
</protein>
<feature type="compositionally biased region" description="Low complexity" evidence="5">
    <location>
        <begin position="74"/>
        <end position="87"/>
    </location>
</feature>
<feature type="region of interest" description="Disordered" evidence="5">
    <location>
        <begin position="1"/>
        <end position="120"/>
    </location>
</feature>
<comment type="subcellular location">
    <subcellularLocation>
        <location evidence="1">Nucleus</location>
    </subcellularLocation>
</comment>
<evidence type="ECO:0000313" key="7">
    <source>
        <dbReference type="Proteomes" id="UP000077266"/>
    </source>
</evidence>
<evidence type="ECO:0000256" key="2">
    <source>
        <dbReference type="ARBA" id="ARBA00022478"/>
    </source>
</evidence>
<feature type="compositionally biased region" description="Low complexity" evidence="5">
    <location>
        <begin position="238"/>
        <end position="247"/>
    </location>
</feature>
<proteinExistence type="predicted"/>
<evidence type="ECO:0000256" key="1">
    <source>
        <dbReference type="ARBA" id="ARBA00004123"/>
    </source>
</evidence>
<dbReference type="GO" id="GO:0003677">
    <property type="term" value="F:DNA binding"/>
    <property type="evidence" value="ECO:0007669"/>
    <property type="project" value="InterPro"/>
</dbReference>
<evidence type="ECO:0000256" key="3">
    <source>
        <dbReference type="ARBA" id="ARBA00023163"/>
    </source>
</evidence>
<name>A0A165MYS9_EXIGL</name>
<dbReference type="GO" id="GO:0005666">
    <property type="term" value="C:RNA polymerase III complex"/>
    <property type="evidence" value="ECO:0007669"/>
    <property type="project" value="InterPro"/>
</dbReference>
<dbReference type="AlphaFoldDB" id="A0A165MYS9"/>
<dbReference type="OrthoDB" id="5836119at2759"/>
<organism evidence="6 7">
    <name type="scientific">Exidia glandulosa HHB12029</name>
    <dbReference type="NCBI Taxonomy" id="1314781"/>
    <lineage>
        <taxon>Eukaryota</taxon>
        <taxon>Fungi</taxon>
        <taxon>Dikarya</taxon>
        <taxon>Basidiomycota</taxon>
        <taxon>Agaricomycotina</taxon>
        <taxon>Agaricomycetes</taxon>
        <taxon>Auriculariales</taxon>
        <taxon>Exidiaceae</taxon>
        <taxon>Exidia</taxon>
    </lineage>
</organism>